<reference evidence="2" key="1">
    <citation type="journal article" date="2019" name="MBio">
        <title>Comparative genomics for the elucidation of multidrug resistance (MDR) in Candida lusitaniae.</title>
        <authorList>
            <person name="Kannan A."/>
            <person name="Asner S.A."/>
            <person name="Trachsel E."/>
            <person name="Kelly S."/>
            <person name="Parker J."/>
            <person name="Sanglard D."/>
        </authorList>
    </citation>
    <scope>NUCLEOTIDE SEQUENCE [LARGE SCALE GENOMIC DNA]</scope>
    <source>
        <strain evidence="2">P1</strain>
    </source>
</reference>
<gene>
    <name evidence="1" type="ORF">EJF14_20785</name>
</gene>
<proteinExistence type="predicted"/>
<dbReference type="Proteomes" id="UP000326582">
    <property type="component" value="Chromosome 2"/>
</dbReference>
<organism evidence="1 2">
    <name type="scientific">Clavispora lusitaniae</name>
    <name type="common">Candida lusitaniae</name>
    <dbReference type="NCBI Taxonomy" id="36911"/>
    <lineage>
        <taxon>Eukaryota</taxon>
        <taxon>Fungi</taxon>
        <taxon>Dikarya</taxon>
        <taxon>Ascomycota</taxon>
        <taxon>Saccharomycotina</taxon>
        <taxon>Pichiomycetes</taxon>
        <taxon>Metschnikowiaceae</taxon>
        <taxon>Clavispora</taxon>
    </lineage>
</organism>
<sequence>MSDRNDVMEKNPDTKSLMPLTDPLALPGPLSIIWPIVVFLISSLCPSSIICLGVCDIFVRPTPCGNNVAPYCSHSHSTLPISGKADALSQIRRRKKPTIVVAKPYRRRSSGPHMHTRHERPNTKHPYTLTSPTHWQTKNHSLPFHHSGESLSTQTLHAPNFVFFCNFPSVFRSFGCFPPAPVSSRFVLACSISRQVYSNGLRHRRSHGGRERRQGGASK</sequence>
<evidence type="ECO:0000313" key="1">
    <source>
        <dbReference type="EMBL" id="QFZ26865.1"/>
    </source>
</evidence>
<protein>
    <submittedName>
        <fullName evidence="1">Uncharacterized protein</fullName>
    </submittedName>
</protein>
<accession>A0ACD0WHD7</accession>
<dbReference type="EMBL" id="CP038485">
    <property type="protein sequence ID" value="QFZ26865.1"/>
    <property type="molecule type" value="Genomic_DNA"/>
</dbReference>
<keyword evidence="2" id="KW-1185">Reference proteome</keyword>
<evidence type="ECO:0000313" key="2">
    <source>
        <dbReference type="Proteomes" id="UP000326582"/>
    </source>
</evidence>
<name>A0ACD0WHD7_CLALS</name>